<sequence>MKAKKNVLLLIIGLFLIGSLFFVGYFIGGSKEASLDKSASSNLSVYDSKQEDQLDDDLCLVLKEVDVTTGDSTVKLKKTIKEFKTKDKDKITKSSLEEIYLKEGYELSSVTDKEIILVKNIEKSFEPGRYYLGEEKGFVAIFKSDDKGKLFIEDYNKDIITRKVDSLPEGDRVLLKNKQLKFETKEEAYDQIAEIES</sequence>
<comment type="caution">
    <text evidence="2">The sequence shown here is derived from an EMBL/GenBank/DDBJ whole genome shotgun (WGS) entry which is preliminary data.</text>
</comment>
<dbReference type="Proteomes" id="UP000239863">
    <property type="component" value="Unassembled WGS sequence"/>
</dbReference>
<dbReference type="EMBL" id="PTIS01000001">
    <property type="protein sequence ID" value="PPK49577.1"/>
    <property type="molecule type" value="Genomic_DNA"/>
</dbReference>
<dbReference type="OrthoDB" id="2082016at2"/>
<keyword evidence="1" id="KW-0472">Membrane</keyword>
<reference evidence="2 3" key="1">
    <citation type="submission" date="2018-02" db="EMBL/GenBank/DDBJ databases">
        <title>Genomic Encyclopedia of Archaeal and Bacterial Type Strains, Phase II (KMG-II): from individual species to whole genera.</title>
        <authorList>
            <person name="Goeker M."/>
        </authorList>
    </citation>
    <scope>NUCLEOTIDE SEQUENCE [LARGE SCALE GENOMIC DNA]</scope>
    <source>
        <strain evidence="2 3">DSM 15099</strain>
    </source>
</reference>
<evidence type="ECO:0000256" key="1">
    <source>
        <dbReference type="SAM" id="Phobius"/>
    </source>
</evidence>
<keyword evidence="1" id="KW-1133">Transmembrane helix</keyword>
<evidence type="ECO:0000313" key="2">
    <source>
        <dbReference type="EMBL" id="PPK49577.1"/>
    </source>
</evidence>
<keyword evidence="1" id="KW-0812">Transmembrane</keyword>
<evidence type="ECO:0000313" key="3">
    <source>
        <dbReference type="Proteomes" id="UP000239863"/>
    </source>
</evidence>
<feature type="transmembrane region" description="Helical" evidence="1">
    <location>
        <begin position="7"/>
        <end position="28"/>
    </location>
</feature>
<gene>
    <name evidence="2" type="ORF">BD821_101239</name>
</gene>
<accession>A0A2S6G0Y3</accession>
<dbReference type="STRING" id="37659.GCA_000703125_02719"/>
<name>A0A2S6G0Y3_9CLOT</name>
<organism evidence="2 3">
    <name type="scientific">Clostridium algidicarnis DSM 15099</name>
    <dbReference type="NCBI Taxonomy" id="1121295"/>
    <lineage>
        <taxon>Bacteria</taxon>
        <taxon>Bacillati</taxon>
        <taxon>Bacillota</taxon>
        <taxon>Clostridia</taxon>
        <taxon>Eubacteriales</taxon>
        <taxon>Clostridiaceae</taxon>
        <taxon>Clostridium</taxon>
    </lineage>
</organism>
<dbReference type="AlphaFoldDB" id="A0A2S6G0Y3"/>
<protein>
    <submittedName>
        <fullName evidence="2">Uncharacterized protein</fullName>
    </submittedName>
</protein>
<proteinExistence type="predicted"/>
<dbReference type="RefSeq" id="WP_104408948.1">
    <property type="nucleotide sequence ID" value="NZ_PTIS01000001.1"/>
</dbReference>